<dbReference type="Proteomes" id="UP000000662">
    <property type="component" value="Chromosome 2"/>
</dbReference>
<protein>
    <recommendedName>
        <fullName evidence="4">DUF4148 domain-containing protein</fullName>
    </recommendedName>
</protein>
<evidence type="ECO:0008006" key="4">
    <source>
        <dbReference type="Google" id="ProtNLM"/>
    </source>
</evidence>
<proteinExistence type="predicted"/>
<dbReference type="InterPro" id="IPR025421">
    <property type="entry name" value="DUF4148"/>
</dbReference>
<keyword evidence="3" id="KW-1185">Reference proteome</keyword>
<dbReference type="EMBL" id="CP000441">
    <property type="protein sequence ID" value="ABI89295.1"/>
    <property type="molecule type" value="Genomic_DNA"/>
</dbReference>
<dbReference type="Pfam" id="PF13663">
    <property type="entry name" value="DUF4148"/>
    <property type="match status" value="1"/>
</dbReference>
<evidence type="ECO:0000313" key="2">
    <source>
        <dbReference type="EMBL" id="ABI89295.1"/>
    </source>
</evidence>
<evidence type="ECO:0000256" key="1">
    <source>
        <dbReference type="SAM" id="MobiDB-lite"/>
    </source>
</evidence>
<dbReference type="KEGG" id="bam:Bamb_3741"/>
<organism evidence="2 3">
    <name type="scientific">Burkholderia ambifaria (strain ATCC BAA-244 / DSM 16087 / CCUG 44356 / LMG 19182 / AMMD)</name>
    <name type="common">Burkholderia cepacia (strain AMMD)</name>
    <dbReference type="NCBI Taxonomy" id="339670"/>
    <lineage>
        <taxon>Bacteria</taxon>
        <taxon>Pseudomonadati</taxon>
        <taxon>Pseudomonadota</taxon>
        <taxon>Betaproteobacteria</taxon>
        <taxon>Burkholderiales</taxon>
        <taxon>Burkholderiaceae</taxon>
        <taxon>Burkholderia</taxon>
        <taxon>Burkholderia cepacia complex</taxon>
    </lineage>
</organism>
<name>Q0B978_BURCM</name>
<accession>Q0B978</accession>
<feature type="region of interest" description="Disordered" evidence="1">
    <location>
        <begin position="108"/>
        <end position="128"/>
    </location>
</feature>
<dbReference type="AlphaFoldDB" id="Q0B978"/>
<dbReference type="eggNOG" id="ENOG5032BHG">
    <property type="taxonomic scope" value="Bacteria"/>
</dbReference>
<reference evidence="2" key="1">
    <citation type="submission" date="2006-08" db="EMBL/GenBank/DDBJ databases">
        <title>Complete sequence of Chromosome 2 of Burkholderia cepacia AMMD.</title>
        <authorList>
            <consortium name="US DOE Joint Genome Institute"/>
            <person name="Copeland A."/>
            <person name="Lucas S."/>
            <person name="Lapidus A."/>
            <person name="Barry K."/>
            <person name="Detter J.C."/>
            <person name="Glavina del Rio T."/>
            <person name="Hammon N."/>
            <person name="Israni S."/>
            <person name="Pitluck S."/>
            <person name="Bruce D."/>
            <person name="Chain P."/>
            <person name="Malfatti S."/>
            <person name="Shin M."/>
            <person name="Vergez L."/>
            <person name="Schmutz J."/>
            <person name="Larimer F."/>
            <person name="Land M."/>
            <person name="Hauser L."/>
            <person name="Kyrpides N."/>
            <person name="Kim E."/>
            <person name="Parke J."/>
            <person name="Coenye T."/>
            <person name="Konstantinidis K."/>
            <person name="Ramette A."/>
            <person name="Tiedje J."/>
            <person name="Richardson P."/>
        </authorList>
    </citation>
    <scope>NUCLEOTIDE SEQUENCE</scope>
    <source>
        <strain evidence="2">AMMD</strain>
    </source>
</reference>
<sequence>MRCIDWRRWFGSHTDRRTGLTPRLQENIVKSLVVTAAAAVLLAAPVLSFAQSARSPVTRAQVLQELYDLESVGYNPALGDVGNYPDDIMAAQERLAAKRLAEHKAVQSGYGPAGAGATESGVAAKPAL</sequence>
<gene>
    <name evidence="2" type="ordered locus">Bamb_3741</name>
</gene>
<evidence type="ECO:0000313" key="3">
    <source>
        <dbReference type="Proteomes" id="UP000000662"/>
    </source>
</evidence>